<keyword evidence="2" id="KW-1185">Reference proteome</keyword>
<dbReference type="EMBL" id="JBJUIK010000006">
    <property type="protein sequence ID" value="KAL3525410.1"/>
    <property type="molecule type" value="Genomic_DNA"/>
</dbReference>
<protein>
    <submittedName>
        <fullName evidence="1">Uncharacterized protein</fullName>
    </submittedName>
</protein>
<proteinExistence type="predicted"/>
<organism evidence="1 2">
    <name type="scientific">Cinchona calisaya</name>
    <dbReference type="NCBI Taxonomy" id="153742"/>
    <lineage>
        <taxon>Eukaryota</taxon>
        <taxon>Viridiplantae</taxon>
        <taxon>Streptophyta</taxon>
        <taxon>Embryophyta</taxon>
        <taxon>Tracheophyta</taxon>
        <taxon>Spermatophyta</taxon>
        <taxon>Magnoliopsida</taxon>
        <taxon>eudicotyledons</taxon>
        <taxon>Gunneridae</taxon>
        <taxon>Pentapetalae</taxon>
        <taxon>asterids</taxon>
        <taxon>lamiids</taxon>
        <taxon>Gentianales</taxon>
        <taxon>Rubiaceae</taxon>
        <taxon>Cinchonoideae</taxon>
        <taxon>Cinchoneae</taxon>
        <taxon>Cinchona</taxon>
    </lineage>
</organism>
<accession>A0ABD3A0Z8</accession>
<evidence type="ECO:0000313" key="1">
    <source>
        <dbReference type="EMBL" id="KAL3525410.1"/>
    </source>
</evidence>
<evidence type="ECO:0000313" key="2">
    <source>
        <dbReference type="Proteomes" id="UP001630127"/>
    </source>
</evidence>
<gene>
    <name evidence="1" type="ORF">ACH5RR_013782</name>
</gene>
<dbReference type="AlphaFoldDB" id="A0ABD3A0Z8"/>
<sequence length="155" mass="18100">MFVYPSINLGFVVGLNFDLDENESFCEIDGLPWSYWNFIENLSSRSTATLRIIDQSNPYLSKEELLSSTFNIAQHSSEHMSFNLQLEMGQNKSNIGFTKFQLLTEFFSRWLKLLPEVEPNSISTNFVKERTPSNRESKLERFTELRLQQFANLHC</sequence>
<reference evidence="1 2" key="1">
    <citation type="submission" date="2024-11" db="EMBL/GenBank/DDBJ databases">
        <title>A near-complete genome assembly of Cinchona calisaya.</title>
        <authorList>
            <person name="Lian D.C."/>
            <person name="Zhao X.W."/>
            <person name="Wei L."/>
        </authorList>
    </citation>
    <scope>NUCLEOTIDE SEQUENCE [LARGE SCALE GENOMIC DNA]</scope>
    <source>
        <tissue evidence="1">Nenye</tissue>
    </source>
</reference>
<name>A0ABD3A0Z8_9GENT</name>
<comment type="caution">
    <text evidence="1">The sequence shown here is derived from an EMBL/GenBank/DDBJ whole genome shotgun (WGS) entry which is preliminary data.</text>
</comment>
<dbReference type="Proteomes" id="UP001630127">
    <property type="component" value="Unassembled WGS sequence"/>
</dbReference>